<name>A0A1J5SC13_9ZZZZ</name>
<protein>
    <recommendedName>
        <fullName evidence="2">DUF481 domain-containing protein</fullName>
    </recommendedName>
</protein>
<sequence length="266" mass="31163">MKLFRNLLAMICFTAMVQKTSAQIIIVDKIDTTAYNHKAKWDGDLSSGLEIDKQKLTLYDATSGFDASLQKYHEFFIFSASDRFTYNGPQDFLNTGYLHLRWRHDYKNQLHAESYVQYNWDTKIGLQNRFVTGMNMRYNFWHRRKWEMTFATGLMYENETWDYAAVDSVKIPANPLDIKMSLLKSNSYMKWEGNVSDNASIAIAVFYQATFDDFFQPRIATNVNFDVDISKHFTLELKYAGVYNSAPVVPIFNFYYSLSNNLVYKF</sequence>
<dbReference type="Pfam" id="PF04338">
    <property type="entry name" value="DUF481"/>
    <property type="match status" value="1"/>
</dbReference>
<gene>
    <name evidence="1" type="ORF">GALL_122050</name>
</gene>
<comment type="caution">
    <text evidence="1">The sequence shown here is derived from an EMBL/GenBank/DDBJ whole genome shotgun (WGS) entry which is preliminary data.</text>
</comment>
<organism evidence="1">
    <name type="scientific">mine drainage metagenome</name>
    <dbReference type="NCBI Taxonomy" id="410659"/>
    <lineage>
        <taxon>unclassified sequences</taxon>
        <taxon>metagenomes</taxon>
        <taxon>ecological metagenomes</taxon>
    </lineage>
</organism>
<evidence type="ECO:0008006" key="2">
    <source>
        <dbReference type="Google" id="ProtNLM"/>
    </source>
</evidence>
<dbReference type="InterPro" id="IPR007433">
    <property type="entry name" value="DUF481"/>
</dbReference>
<evidence type="ECO:0000313" key="1">
    <source>
        <dbReference type="EMBL" id="OIR05770.1"/>
    </source>
</evidence>
<proteinExistence type="predicted"/>
<reference evidence="1" key="1">
    <citation type="submission" date="2016-10" db="EMBL/GenBank/DDBJ databases">
        <title>Sequence of Gallionella enrichment culture.</title>
        <authorList>
            <person name="Poehlein A."/>
            <person name="Muehling M."/>
            <person name="Daniel R."/>
        </authorList>
    </citation>
    <scope>NUCLEOTIDE SEQUENCE</scope>
</reference>
<dbReference type="EMBL" id="MLJW01000048">
    <property type="protein sequence ID" value="OIR05770.1"/>
    <property type="molecule type" value="Genomic_DNA"/>
</dbReference>
<dbReference type="AlphaFoldDB" id="A0A1J5SC13"/>
<accession>A0A1J5SC13</accession>